<evidence type="ECO:0000256" key="11">
    <source>
        <dbReference type="SAM" id="Phobius"/>
    </source>
</evidence>
<dbReference type="InParanoid" id="A0A409W8F5"/>
<keyword evidence="8 11" id="KW-0472">Membrane</keyword>
<comment type="caution">
    <text evidence="13">The sequence shown here is derived from an EMBL/GenBank/DDBJ whole genome shotgun (WGS) entry which is preliminary data.</text>
</comment>
<dbReference type="CDD" id="cd20069">
    <property type="entry name" value="5TM_Oxa1-like"/>
    <property type="match status" value="1"/>
</dbReference>
<dbReference type="GO" id="GO:0032979">
    <property type="term" value="P:protein insertion into mitochondrial inner membrane from matrix"/>
    <property type="evidence" value="ECO:0007669"/>
    <property type="project" value="TreeGrafter"/>
</dbReference>
<keyword evidence="6 11" id="KW-1133">Transmembrane helix</keyword>
<dbReference type="STRING" id="181874.A0A409W8F5"/>
<evidence type="ECO:0000256" key="2">
    <source>
        <dbReference type="ARBA" id="ARBA00009877"/>
    </source>
</evidence>
<dbReference type="PANTHER" id="PTHR12428:SF66">
    <property type="entry name" value="MITOCHONDRIAL INNER MEMBRANE PROTEIN OXA1L"/>
    <property type="match status" value="1"/>
</dbReference>
<dbReference type="Pfam" id="PF02096">
    <property type="entry name" value="60KD_IMP"/>
    <property type="match status" value="1"/>
</dbReference>
<evidence type="ECO:0000313" key="13">
    <source>
        <dbReference type="EMBL" id="PPQ74653.1"/>
    </source>
</evidence>
<dbReference type="FunCoup" id="A0A409W8F5">
    <property type="interactions" value="310"/>
</dbReference>
<evidence type="ECO:0000256" key="3">
    <source>
        <dbReference type="ARBA" id="ARBA00022692"/>
    </source>
</evidence>
<keyword evidence="7" id="KW-0496">Mitochondrion</keyword>
<dbReference type="GO" id="GO:0005743">
    <property type="term" value="C:mitochondrial inner membrane"/>
    <property type="evidence" value="ECO:0007669"/>
    <property type="project" value="UniProtKB-SubCell"/>
</dbReference>
<sequence length="457" mass="48948">MVLAGSMSTAGSLGMRCAGLGLIGRTASRSALPRANAKLAPSFTGHYSNTRLFSSLLQHSRSSAVLLNLSASNAVGRNARNFWGSSKAPAPAATESKDTIAEQASAASTPASFPTETTSSTLPIDQATPAEIPVETSLLDSASDALSNAAGNVIPALQYGDLAAMGLASWSPAGLVRWSMELIHVTFSMPWLPTIVVASVFWKLVCIPFAIKGLQSAAKLQPHQAELQAMQKHMSVIKASGNTMEIQKAALRMRDFYKAHDINPLGGLVSLIQMPIQLGVFFGIKTLASETELLKSNVGVPDFMGEWGHKIMGDLTAADPTYILPALMVAFINLQIKLNIKDMNTIERPGMAHMMNAIRVGSIVLVPIFFSKLSSALAVSLLVNSVLSIVQSAVLRIHAVRHALRIPVVPKEAQGVLPSIMDTLKYPFREQTSLQAQVQSARKLAAMEQLRNKRSMK</sequence>
<feature type="domain" description="Membrane insertase YidC/Oxa/ALB C-terminal" evidence="12">
    <location>
        <begin position="191"/>
        <end position="395"/>
    </location>
</feature>
<feature type="compositionally biased region" description="Low complexity" evidence="10">
    <location>
        <begin position="104"/>
        <end position="121"/>
    </location>
</feature>
<feature type="transmembrane region" description="Helical" evidence="11">
    <location>
        <begin position="322"/>
        <end position="340"/>
    </location>
</feature>
<evidence type="ECO:0000256" key="1">
    <source>
        <dbReference type="ARBA" id="ARBA00004448"/>
    </source>
</evidence>
<comment type="similarity">
    <text evidence="2 9">Belongs to the OXA1/ALB3/YidC family.</text>
</comment>
<feature type="transmembrane region" description="Helical" evidence="11">
    <location>
        <begin position="191"/>
        <end position="211"/>
    </location>
</feature>
<reference evidence="13 14" key="1">
    <citation type="journal article" date="2018" name="Evol. Lett.">
        <title>Horizontal gene cluster transfer increased hallucinogenic mushroom diversity.</title>
        <authorList>
            <person name="Reynolds H.T."/>
            <person name="Vijayakumar V."/>
            <person name="Gluck-Thaler E."/>
            <person name="Korotkin H.B."/>
            <person name="Matheny P.B."/>
            <person name="Slot J.C."/>
        </authorList>
    </citation>
    <scope>NUCLEOTIDE SEQUENCE [LARGE SCALE GENOMIC DNA]</scope>
    <source>
        <strain evidence="13 14">2629</strain>
    </source>
</reference>
<evidence type="ECO:0000256" key="5">
    <source>
        <dbReference type="ARBA" id="ARBA00022946"/>
    </source>
</evidence>
<gene>
    <name evidence="13" type="ORF">CVT24_003838</name>
</gene>
<dbReference type="Proteomes" id="UP000284842">
    <property type="component" value="Unassembled WGS sequence"/>
</dbReference>
<keyword evidence="14" id="KW-1185">Reference proteome</keyword>
<feature type="transmembrane region" description="Helical" evidence="11">
    <location>
        <begin position="262"/>
        <end position="284"/>
    </location>
</feature>
<evidence type="ECO:0000256" key="9">
    <source>
        <dbReference type="RuleBase" id="RU003945"/>
    </source>
</evidence>
<dbReference type="EMBL" id="NHTK01005737">
    <property type="protein sequence ID" value="PPQ74653.1"/>
    <property type="molecule type" value="Genomic_DNA"/>
</dbReference>
<comment type="subcellular location">
    <subcellularLocation>
        <location evidence="9">Membrane</location>
        <topology evidence="9">Multi-pass membrane protein</topology>
    </subcellularLocation>
    <subcellularLocation>
        <location evidence="1">Mitochondrion inner membrane</location>
        <topology evidence="1">Multi-pass membrane protein</topology>
    </subcellularLocation>
</comment>
<evidence type="ECO:0000256" key="8">
    <source>
        <dbReference type="ARBA" id="ARBA00023136"/>
    </source>
</evidence>
<evidence type="ECO:0000313" key="14">
    <source>
        <dbReference type="Proteomes" id="UP000284842"/>
    </source>
</evidence>
<proteinExistence type="inferred from homology"/>
<dbReference type="PANTHER" id="PTHR12428">
    <property type="entry name" value="OXA1"/>
    <property type="match status" value="1"/>
</dbReference>
<name>A0A409W8F5_9AGAR</name>
<evidence type="ECO:0000256" key="7">
    <source>
        <dbReference type="ARBA" id="ARBA00023128"/>
    </source>
</evidence>
<keyword evidence="3 9" id="KW-0812">Transmembrane</keyword>
<accession>A0A409W8F5</accession>
<dbReference type="InterPro" id="IPR001708">
    <property type="entry name" value="YidC/ALB3/OXA1/COX18"/>
</dbReference>
<keyword evidence="4" id="KW-0999">Mitochondrion inner membrane</keyword>
<dbReference type="GO" id="GO:0032977">
    <property type="term" value="F:membrane insertase activity"/>
    <property type="evidence" value="ECO:0007669"/>
    <property type="project" value="InterPro"/>
</dbReference>
<feature type="region of interest" description="Disordered" evidence="10">
    <location>
        <begin position="85"/>
        <end position="126"/>
    </location>
</feature>
<keyword evidence="5" id="KW-0809">Transit peptide</keyword>
<evidence type="ECO:0000259" key="12">
    <source>
        <dbReference type="Pfam" id="PF02096"/>
    </source>
</evidence>
<evidence type="ECO:0000256" key="6">
    <source>
        <dbReference type="ARBA" id="ARBA00022989"/>
    </source>
</evidence>
<dbReference type="InterPro" id="IPR028055">
    <property type="entry name" value="YidC/Oxa/ALB_C"/>
</dbReference>
<dbReference type="OrthoDB" id="2148490at2759"/>
<evidence type="ECO:0000256" key="10">
    <source>
        <dbReference type="SAM" id="MobiDB-lite"/>
    </source>
</evidence>
<protein>
    <recommendedName>
        <fullName evidence="12">Membrane insertase YidC/Oxa/ALB C-terminal domain-containing protein</fullName>
    </recommendedName>
</protein>
<dbReference type="AlphaFoldDB" id="A0A409W8F5"/>
<organism evidence="13 14">
    <name type="scientific">Panaeolus cyanescens</name>
    <dbReference type="NCBI Taxonomy" id="181874"/>
    <lineage>
        <taxon>Eukaryota</taxon>
        <taxon>Fungi</taxon>
        <taxon>Dikarya</taxon>
        <taxon>Basidiomycota</taxon>
        <taxon>Agaricomycotina</taxon>
        <taxon>Agaricomycetes</taxon>
        <taxon>Agaricomycetidae</taxon>
        <taxon>Agaricales</taxon>
        <taxon>Agaricineae</taxon>
        <taxon>Galeropsidaceae</taxon>
        <taxon>Panaeolus</taxon>
    </lineage>
</organism>
<evidence type="ECO:0000256" key="4">
    <source>
        <dbReference type="ARBA" id="ARBA00022792"/>
    </source>
</evidence>